<dbReference type="Proteomes" id="UP000288805">
    <property type="component" value="Unassembled WGS sequence"/>
</dbReference>
<dbReference type="AlphaFoldDB" id="A0A438JBC4"/>
<gene>
    <name evidence="1" type="ORF">CK203_027464</name>
</gene>
<dbReference type="EMBL" id="QGNW01000052">
    <property type="protein sequence ID" value="RVX06253.1"/>
    <property type="molecule type" value="Genomic_DNA"/>
</dbReference>
<accession>A0A438JBC4</accession>
<comment type="caution">
    <text evidence="1">The sequence shown here is derived from an EMBL/GenBank/DDBJ whole genome shotgun (WGS) entry which is preliminary data.</text>
</comment>
<evidence type="ECO:0000313" key="2">
    <source>
        <dbReference type="Proteomes" id="UP000288805"/>
    </source>
</evidence>
<reference evidence="1 2" key="1">
    <citation type="journal article" date="2018" name="PLoS Genet.">
        <title>Population sequencing reveals clonal diversity and ancestral inbreeding in the grapevine cultivar Chardonnay.</title>
        <authorList>
            <person name="Roach M.J."/>
            <person name="Johnson D.L."/>
            <person name="Bohlmann J."/>
            <person name="van Vuuren H.J."/>
            <person name="Jones S.J."/>
            <person name="Pretorius I.S."/>
            <person name="Schmidt S.A."/>
            <person name="Borneman A.R."/>
        </authorList>
    </citation>
    <scope>NUCLEOTIDE SEQUENCE [LARGE SCALE GENOMIC DNA]</scope>
    <source>
        <strain evidence="2">cv. Chardonnay</strain>
        <tissue evidence="1">Leaf</tissue>
    </source>
</reference>
<evidence type="ECO:0008006" key="3">
    <source>
        <dbReference type="Google" id="ProtNLM"/>
    </source>
</evidence>
<name>A0A438JBC4_VITVI</name>
<organism evidence="1 2">
    <name type="scientific">Vitis vinifera</name>
    <name type="common">Grape</name>
    <dbReference type="NCBI Taxonomy" id="29760"/>
    <lineage>
        <taxon>Eukaryota</taxon>
        <taxon>Viridiplantae</taxon>
        <taxon>Streptophyta</taxon>
        <taxon>Embryophyta</taxon>
        <taxon>Tracheophyta</taxon>
        <taxon>Spermatophyta</taxon>
        <taxon>Magnoliopsida</taxon>
        <taxon>eudicotyledons</taxon>
        <taxon>Gunneridae</taxon>
        <taxon>Pentapetalae</taxon>
        <taxon>rosids</taxon>
        <taxon>Vitales</taxon>
        <taxon>Vitaceae</taxon>
        <taxon>Viteae</taxon>
        <taxon>Vitis</taxon>
    </lineage>
</organism>
<sequence>MSEVNWNLLDKQVLRVIKLTLSKNVAKGENHKGLMEVLSDMYEKPSTNNKVYLMKKLFNLKKEEGAPMAEHLNEFDMMVNQLSEVEIDFNDDICA</sequence>
<evidence type="ECO:0000313" key="1">
    <source>
        <dbReference type="EMBL" id="RVX06253.1"/>
    </source>
</evidence>
<proteinExistence type="predicted"/>
<dbReference type="Pfam" id="PF14223">
    <property type="entry name" value="Retrotran_gag_2"/>
    <property type="match status" value="1"/>
</dbReference>
<protein>
    <recommendedName>
        <fullName evidence="3">Retrovirus-related Pol polyprotein from transposon TNT 1-94</fullName>
    </recommendedName>
</protein>